<dbReference type="Pfam" id="PF09299">
    <property type="entry name" value="Mu-transpos_C"/>
    <property type="match status" value="1"/>
</dbReference>
<organism evidence="1 2">
    <name type="scientific">Vibrio anguillarum</name>
    <name type="common">Listonella anguillarum</name>
    <dbReference type="NCBI Taxonomy" id="55601"/>
    <lineage>
        <taxon>Bacteria</taxon>
        <taxon>Pseudomonadati</taxon>
        <taxon>Pseudomonadota</taxon>
        <taxon>Gammaproteobacteria</taxon>
        <taxon>Vibrionales</taxon>
        <taxon>Vibrionaceae</taxon>
        <taxon>Vibrio</taxon>
    </lineage>
</organism>
<gene>
    <name evidence="1" type="ORF">DYL72_21155</name>
</gene>
<dbReference type="Proteomes" id="UP000256923">
    <property type="component" value="Chromosome 2"/>
</dbReference>
<dbReference type="AlphaFoldDB" id="A0A289GIN8"/>
<proteinExistence type="predicted"/>
<sequence length="624" mass="72133">MSDNSEDVHAFGGFFSEKSSVISVPKTSKGAPFGTELQERYQDLFSFDEKRRDEAIHRYNILDYLIELHGPSLTLKKILGSMKGLEDKFYPNVPSPPSIYRYWNTYKKSGFVLSYLVPGVTSGNRAPRKALELEEYIDNAIKSYFSEESPTIQQAFTLLEVELDRHNECNDTQLTFEYESFRKRIVKKPDYERLLIKKGKKAADTFYKKVGHRPETTRVLQRVEADHTRLDLFVIDDARTLPLGRPWLTLLFDTHTKSVVGFYLGFEPPSYLSVSLALENAILPKDYVKELYPDVKNEWPCYGLPEHLIVDNGAEFNSKDFVSACKNLRIKVKKNPVKKPWLKGSVERYFRTINNKLLSGIPGKSFSNIFARGDYNPQKNAIITRSDLMKVIHVWLIDIYQSSPNGLETNIPNLTWADAMRSALPPRPFKGTIDELRFNLGKNAEISLDKNGIRFKKTLRYSSASLAQYFGKHTYDGKSIKVKIKYDPTCMGKIYVLDEDKHEFFAVESVDPDYAYSVSEWLHKVCCDYARDHIRNNYRHHDVIKAWRVIYDIIDEALHLSGNDKQTNIGIREASKFERVREHSERTKSQKRPELSYIDEDDIDWGIDVDTDGWKIDSVRGNQL</sequence>
<evidence type="ECO:0000313" key="2">
    <source>
        <dbReference type="Proteomes" id="UP000256923"/>
    </source>
</evidence>
<protein>
    <submittedName>
        <fullName evidence="1">Integrase</fullName>
    </submittedName>
</protein>
<name>A0A289GIN8_VIBAN</name>
<dbReference type="GO" id="GO:0003676">
    <property type="term" value="F:nucleic acid binding"/>
    <property type="evidence" value="ECO:0007669"/>
    <property type="project" value="InterPro"/>
</dbReference>
<dbReference type="EMBL" id="CP034673">
    <property type="protein sequence ID" value="AZS27374.1"/>
    <property type="molecule type" value="Genomic_DNA"/>
</dbReference>
<dbReference type="RefSeq" id="WP_019281668.1">
    <property type="nucleotide sequence ID" value="NZ_CP023055.1"/>
</dbReference>
<dbReference type="InterPro" id="IPR012337">
    <property type="entry name" value="RNaseH-like_sf"/>
</dbReference>
<reference evidence="1 2" key="1">
    <citation type="submission" date="2018-12" db="EMBL/GenBank/DDBJ databases">
        <title>Characterization and Draft Genome of Vibrio anguillarum J360 Marine Pathogen Isolated from an Outbreak in Lumpfish (Cyclopterus lumpus).</title>
        <authorList>
            <person name="Vasquez J.I."/>
            <person name="Cao T."/>
            <person name="Chakraborty S."/>
            <person name="Gnanagobal H."/>
            <person name="Wescot J."/>
            <person name="Boyce D."/>
            <person name="Santander J."/>
        </authorList>
    </citation>
    <scope>NUCLEOTIDE SEQUENCE [LARGE SCALE GENOMIC DNA]</scope>
    <source>
        <strain evidence="1 2">J360</strain>
    </source>
</reference>
<dbReference type="GO" id="GO:0015074">
    <property type="term" value="P:DNA integration"/>
    <property type="evidence" value="ECO:0007669"/>
    <property type="project" value="InterPro"/>
</dbReference>
<dbReference type="SUPFAM" id="SSF53098">
    <property type="entry name" value="Ribonuclease H-like"/>
    <property type="match status" value="1"/>
</dbReference>
<dbReference type="InterPro" id="IPR036397">
    <property type="entry name" value="RNaseH_sf"/>
</dbReference>
<accession>A0A289GIN8</accession>
<dbReference type="PROSITE" id="PS50994">
    <property type="entry name" value="INTEGRASE"/>
    <property type="match status" value="1"/>
</dbReference>
<dbReference type="InterPro" id="IPR001584">
    <property type="entry name" value="Integrase_cat-core"/>
</dbReference>
<dbReference type="Gene3D" id="3.30.420.10">
    <property type="entry name" value="Ribonuclease H-like superfamily/Ribonuclease H"/>
    <property type="match status" value="1"/>
</dbReference>
<evidence type="ECO:0000313" key="1">
    <source>
        <dbReference type="EMBL" id="AZS27374.1"/>
    </source>
</evidence>
<dbReference type="InterPro" id="IPR015378">
    <property type="entry name" value="Transposase-like_Mu_C"/>
</dbReference>